<evidence type="ECO:0000256" key="2">
    <source>
        <dbReference type="ARBA" id="ARBA00022884"/>
    </source>
</evidence>
<dbReference type="GO" id="GO:0016788">
    <property type="term" value="F:hydrolase activity, acting on ester bonds"/>
    <property type="evidence" value="ECO:0007669"/>
    <property type="project" value="InterPro"/>
</dbReference>
<reference evidence="8" key="1">
    <citation type="submission" date="2019-08" db="EMBL/GenBank/DDBJ databases">
        <title>Genomic characterization of a novel candidate phylum (ARYD3) from a high temperature, high salinity tertiary oil reservoir in north central Oklahoma, USA.</title>
        <authorList>
            <person name="Youssef N.H."/>
            <person name="Yadav A."/>
            <person name="Elshahed M.S."/>
        </authorList>
    </citation>
    <scope>NUCLEOTIDE SEQUENCE [LARGE SCALE GENOMIC DNA]</scope>
    <source>
        <strain evidence="8">ARYD3</strain>
    </source>
</reference>
<keyword evidence="2" id="KW-0694">RNA-binding</keyword>
<dbReference type="AlphaFoldDB" id="A0A5D0MGF8"/>
<dbReference type="InterPro" id="IPR045747">
    <property type="entry name" value="CRISPR-assoc_prot_Cas6_N_sf"/>
</dbReference>
<dbReference type="Gene3D" id="3.30.70.1890">
    <property type="match status" value="1"/>
</dbReference>
<dbReference type="EMBL" id="VSIX01000121">
    <property type="protein sequence ID" value="TYB30540.1"/>
    <property type="molecule type" value="Genomic_DNA"/>
</dbReference>
<evidence type="ECO:0000256" key="6">
    <source>
        <dbReference type="PIRSR" id="PIRSR005054-50"/>
    </source>
</evidence>
<organism evidence="8 9">
    <name type="scientific">Candidatus Mcinerneyibacterium aminivorans</name>
    <dbReference type="NCBI Taxonomy" id="2703815"/>
    <lineage>
        <taxon>Bacteria</taxon>
        <taxon>Candidatus Macinerneyibacteriota</taxon>
        <taxon>Candidatus Mcinerneyibacteria</taxon>
        <taxon>Candidatus Mcinerneyibacteriales</taxon>
        <taxon>Candidatus Mcinerneyibacteriaceae</taxon>
        <taxon>Candidatus Mcinerneyibacterium</taxon>
    </lineage>
</organism>
<evidence type="ECO:0000256" key="3">
    <source>
        <dbReference type="ARBA" id="ARBA00023118"/>
    </source>
</evidence>
<evidence type="ECO:0000313" key="8">
    <source>
        <dbReference type="EMBL" id="TYB30540.1"/>
    </source>
</evidence>
<evidence type="ECO:0000256" key="5">
    <source>
        <dbReference type="PIRSR" id="PIRSR005054-1"/>
    </source>
</evidence>
<comment type="similarity">
    <text evidence="1 4">Belongs to the CRISPR-associated protein Cas6/Cse3/CasE family.</text>
</comment>
<dbReference type="PIRSF" id="PIRSF005054">
    <property type="entry name" value="PF1131"/>
    <property type="match status" value="1"/>
</dbReference>
<feature type="domain" description="CRISPR associated protein Cas6 C-terminal" evidence="7">
    <location>
        <begin position="118"/>
        <end position="243"/>
    </location>
</feature>
<dbReference type="InterPro" id="IPR049435">
    <property type="entry name" value="Cas_Cas6_C"/>
</dbReference>
<keyword evidence="9" id="KW-1185">Reference proteome</keyword>
<evidence type="ECO:0000256" key="4">
    <source>
        <dbReference type="PIRNR" id="PIRNR005054"/>
    </source>
</evidence>
<dbReference type="Proteomes" id="UP000324143">
    <property type="component" value="Unassembled WGS sequence"/>
</dbReference>
<dbReference type="InterPro" id="IPR010156">
    <property type="entry name" value="CRISPR-assoc_prot_Cas6"/>
</dbReference>
<comment type="function">
    <text evidence="4">CRISPR (clustered regularly interspaced short palindromic repeat), is an adaptive immune system that provides protection against mobile genetic elements (viruses, transposable elements and conjugative plasmids). CRISPR clusters contain sequences complementary to antecedent mobile elements and target invading nucleic acids. CRISPR clusters are transcribed and processed into CRISPR RNA (crRNA).</text>
</comment>
<feature type="site" description="Transition state stabilizer" evidence="5">
    <location>
        <position position="51"/>
    </location>
</feature>
<evidence type="ECO:0000259" key="7">
    <source>
        <dbReference type="Pfam" id="PF01881"/>
    </source>
</evidence>
<gene>
    <name evidence="8" type="primary">cas6</name>
    <name evidence="8" type="ORF">FXF47_08675</name>
</gene>
<name>A0A5D0MGF8_9BACT</name>
<protein>
    <recommendedName>
        <fullName evidence="4">CRISPR-associated endoribonuclease</fullName>
    </recommendedName>
</protein>
<dbReference type="Pfam" id="PF21350">
    <property type="entry name" value="Cas6_I-A"/>
    <property type="match status" value="1"/>
</dbReference>
<feature type="active site" description="Proton donor" evidence="6">
    <location>
        <position position="39"/>
    </location>
</feature>
<dbReference type="CDD" id="cd21140">
    <property type="entry name" value="Cas6_I-like"/>
    <property type="match status" value="1"/>
</dbReference>
<dbReference type="NCBIfam" id="TIGR01877">
    <property type="entry name" value="cas_cas6"/>
    <property type="match status" value="1"/>
</dbReference>
<dbReference type="Gene3D" id="3.30.70.1900">
    <property type="match status" value="1"/>
</dbReference>
<evidence type="ECO:0000313" key="9">
    <source>
        <dbReference type="Proteomes" id="UP000324143"/>
    </source>
</evidence>
<dbReference type="PANTHER" id="PTHR36984:SF1">
    <property type="entry name" value="CRISPR-ASSOCIATED ENDORIBONUCLEASE CAS6 1"/>
    <property type="match status" value="1"/>
</dbReference>
<dbReference type="Pfam" id="PF01881">
    <property type="entry name" value="Cas_Cas6_C"/>
    <property type="match status" value="1"/>
</dbReference>
<dbReference type="GO" id="GO:0003723">
    <property type="term" value="F:RNA binding"/>
    <property type="evidence" value="ECO:0007669"/>
    <property type="project" value="UniProtKB-KW"/>
</dbReference>
<feature type="active site" description="Proton acceptor" evidence="6">
    <location>
        <position position="27"/>
    </location>
</feature>
<sequence>MRIKLEFKGNNVVLPRGFKKYQQALIYNVMTKGEAEWLHDKAYQFEEKTYKLFTFSSILERGKFHTRKKKFFFPDNISFIISSPVEHIIEEIAKGVMKHDKVKLKNNIMKVKSVDVLKKRDIENDKIKVNALTPIEVHETLYKPNGDKKTYYYTPFENEFNKRVNENLKRKWQAYHNEKCPYDLKIKPLFSGNKNERIQYFDNTIIKAWKGHFELKGDPEFLEFGYYAGLGSRNSQGYGMVNILE</sequence>
<dbReference type="GO" id="GO:0051607">
    <property type="term" value="P:defense response to virus"/>
    <property type="evidence" value="ECO:0007669"/>
    <property type="project" value="UniProtKB-KW"/>
</dbReference>
<evidence type="ECO:0000256" key="1">
    <source>
        <dbReference type="ARBA" id="ARBA00005937"/>
    </source>
</evidence>
<proteinExistence type="inferred from homology"/>
<comment type="caution">
    <text evidence="8">The sequence shown here is derived from an EMBL/GenBank/DDBJ whole genome shotgun (WGS) entry which is preliminary data.</text>
</comment>
<keyword evidence="3" id="KW-0051">Antiviral defense</keyword>
<dbReference type="PANTHER" id="PTHR36984">
    <property type="entry name" value="CRISPR-ASSOCIATED ENDORIBONUCLEASE CAS6 1"/>
    <property type="match status" value="1"/>
</dbReference>
<accession>A0A5D0MGF8</accession>